<evidence type="ECO:0000259" key="5">
    <source>
        <dbReference type="Pfam" id="PF03221"/>
    </source>
</evidence>
<keyword evidence="8" id="KW-1185">Reference proteome</keyword>
<comment type="subcellular location">
    <subcellularLocation>
        <location evidence="1">Nucleus</location>
    </subcellularLocation>
</comment>
<evidence type="ECO:0000259" key="6">
    <source>
        <dbReference type="Pfam" id="PF05225"/>
    </source>
</evidence>
<keyword evidence="3" id="KW-0539">Nucleus</keyword>
<dbReference type="InterPro" id="IPR007889">
    <property type="entry name" value="HTH_Psq"/>
</dbReference>
<gene>
    <name evidence="7" type="ORF">NQ318_000559</name>
</gene>
<organism evidence="7 8">
    <name type="scientific">Aromia moschata</name>
    <dbReference type="NCBI Taxonomy" id="1265417"/>
    <lineage>
        <taxon>Eukaryota</taxon>
        <taxon>Metazoa</taxon>
        <taxon>Ecdysozoa</taxon>
        <taxon>Arthropoda</taxon>
        <taxon>Hexapoda</taxon>
        <taxon>Insecta</taxon>
        <taxon>Pterygota</taxon>
        <taxon>Neoptera</taxon>
        <taxon>Endopterygota</taxon>
        <taxon>Coleoptera</taxon>
        <taxon>Polyphaga</taxon>
        <taxon>Cucujiformia</taxon>
        <taxon>Chrysomeloidea</taxon>
        <taxon>Cerambycidae</taxon>
        <taxon>Cerambycinae</taxon>
        <taxon>Callichromatini</taxon>
        <taxon>Aromia</taxon>
    </lineage>
</organism>
<evidence type="ECO:0000256" key="1">
    <source>
        <dbReference type="ARBA" id="ARBA00004123"/>
    </source>
</evidence>
<dbReference type="Gene3D" id="1.10.10.60">
    <property type="entry name" value="Homeodomain-like"/>
    <property type="match status" value="1"/>
</dbReference>
<dbReference type="AlphaFoldDB" id="A0AAV8XXW2"/>
<protein>
    <recommendedName>
        <fullName evidence="9">Transposase</fullName>
    </recommendedName>
</protein>
<dbReference type="GO" id="GO:0003677">
    <property type="term" value="F:DNA binding"/>
    <property type="evidence" value="ECO:0007669"/>
    <property type="project" value="InterPro"/>
</dbReference>
<name>A0AAV8XXW2_9CUCU</name>
<accession>A0AAV8XXW2</accession>
<dbReference type="InterPro" id="IPR050863">
    <property type="entry name" value="CenT-Element_Derived"/>
</dbReference>
<evidence type="ECO:0000313" key="7">
    <source>
        <dbReference type="EMBL" id="KAJ8943344.1"/>
    </source>
</evidence>
<sequence length="453" mass="51904">MIKSLSNDKNGEGLTLAPCGTPDVMRDVVDDHNIMPYKYIRRTTRASWSENNILKAIRAVQNGISIRKAAKLFSVPYTTIYDRLKKPIPDGTKKLGRNTIFTAQQEKELADYIIKMSKLFFGLSRLHVRRIAFEYAEKNEIPNDFNKQKRLCGKDWYYGFLKRHESEYEKYKFDPRRIYNVDETGITPVHIPGRVLAAKGQKQVGAVTSGERGKLITVVCAMNAAGDYIPPMFIFARQRMNPELTKNGPTNALYKISKNGWITDELFFDWIQHFAKHIKASIEERTLLILDNQSSHCTLRTYNFCRERGISIITLPPHTSHRLQPLDVCFYGPLKSAYNIECDNLLRSNNYEKIRQSDVAELFKKAYNRTATIDKAVRAFECTGIHPLNRNVISEEELAPYKDLQPSHNMALPSAVAGPSRIRNKIQTSKVAASSDSQWRNILFPKIKMAITF</sequence>
<dbReference type="InterPro" id="IPR009057">
    <property type="entry name" value="Homeodomain-like_sf"/>
</dbReference>
<dbReference type="PANTHER" id="PTHR19303">
    <property type="entry name" value="TRANSPOSON"/>
    <property type="match status" value="1"/>
</dbReference>
<dbReference type="GO" id="GO:0005634">
    <property type="term" value="C:nucleus"/>
    <property type="evidence" value="ECO:0007669"/>
    <property type="project" value="UniProtKB-SubCell"/>
</dbReference>
<dbReference type="Gene3D" id="3.30.420.10">
    <property type="entry name" value="Ribonuclease H-like superfamily/Ribonuclease H"/>
    <property type="match status" value="1"/>
</dbReference>
<proteinExistence type="predicted"/>
<dbReference type="Proteomes" id="UP001162162">
    <property type="component" value="Unassembled WGS sequence"/>
</dbReference>
<feature type="domain" description="HTH CENPB-type" evidence="5">
    <location>
        <begin position="103"/>
        <end position="165"/>
    </location>
</feature>
<comment type="caution">
    <text evidence="7">The sequence shown here is derived from an EMBL/GenBank/DDBJ whole genome shotgun (WGS) entry which is preliminary data.</text>
</comment>
<evidence type="ECO:0000256" key="3">
    <source>
        <dbReference type="ARBA" id="ARBA00023242"/>
    </source>
</evidence>
<keyword evidence="2" id="KW-0238">DNA-binding</keyword>
<evidence type="ECO:0000313" key="8">
    <source>
        <dbReference type="Proteomes" id="UP001162162"/>
    </source>
</evidence>
<dbReference type="Pfam" id="PF05225">
    <property type="entry name" value="HTH_psq"/>
    <property type="match status" value="1"/>
</dbReference>
<evidence type="ECO:0000259" key="4">
    <source>
        <dbReference type="Pfam" id="PF03184"/>
    </source>
</evidence>
<feature type="domain" description="DDE-1" evidence="4">
    <location>
        <begin position="216"/>
        <end position="350"/>
    </location>
</feature>
<dbReference type="EMBL" id="JAPWTK010000292">
    <property type="protein sequence ID" value="KAJ8943344.1"/>
    <property type="molecule type" value="Genomic_DNA"/>
</dbReference>
<dbReference type="SUPFAM" id="SSF46689">
    <property type="entry name" value="Homeodomain-like"/>
    <property type="match status" value="1"/>
</dbReference>
<dbReference type="InterPro" id="IPR004875">
    <property type="entry name" value="DDE_SF_endonuclease_dom"/>
</dbReference>
<feature type="domain" description="HTH psq-type" evidence="6">
    <location>
        <begin position="50"/>
        <end position="86"/>
    </location>
</feature>
<dbReference type="InterPro" id="IPR036397">
    <property type="entry name" value="RNaseH_sf"/>
</dbReference>
<dbReference type="PANTHER" id="PTHR19303:SF71">
    <property type="entry name" value="ZINC FINGER PHD-TYPE DOMAIN-CONTAINING PROTEIN"/>
    <property type="match status" value="1"/>
</dbReference>
<dbReference type="Pfam" id="PF03184">
    <property type="entry name" value="DDE_1"/>
    <property type="match status" value="1"/>
</dbReference>
<evidence type="ECO:0008006" key="9">
    <source>
        <dbReference type="Google" id="ProtNLM"/>
    </source>
</evidence>
<dbReference type="Pfam" id="PF03221">
    <property type="entry name" value="HTH_Tnp_Tc5"/>
    <property type="match status" value="1"/>
</dbReference>
<evidence type="ECO:0000256" key="2">
    <source>
        <dbReference type="ARBA" id="ARBA00023125"/>
    </source>
</evidence>
<reference evidence="7" key="1">
    <citation type="journal article" date="2023" name="Insect Mol. Biol.">
        <title>Genome sequencing provides insights into the evolution of gene families encoding plant cell wall-degrading enzymes in longhorned beetles.</title>
        <authorList>
            <person name="Shin N.R."/>
            <person name="Okamura Y."/>
            <person name="Kirsch R."/>
            <person name="Pauchet Y."/>
        </authorList>
    </citation>
    <scope>NUCLEOTIDE SEQUENCE</scope>
    <source>
        <strain evidence="7">AMC_N1</strain>
    </source>
</reference>
<dbReference type="InterPro" id="IPR006600">
    <property type="entry name" value="HTH_CenpB_DNA-bd_dom"/>
</dbReference>